<dbReference type="EMBL" id="LT559118">
    <property type="protein sequence ID" value="SBO94179.1"/>
    <property type="molecule type" value="Genomic_DNA"/>
</dbReference>
<sequence length="46" mass="4929">MVPRPHLAAGAGPFPSFEDGLRVRRMPAAAEQSAAEDSRFTTVEDS</sequence>
<proteinExistence type="predicted"/>
<protein>
    <submittedName>
        <fullName evidence="2">Uncharacterized protein</fullName>
    </submittedName>
</protein>
<dbReference type="AlphaFoldDB" id="A0A1M4E5Q9"/>
<evidence type="ECO:0000256" key="1">
    <source>
        <dbReference type="SAM" id="MobiDB-lite"/>
    </source>
</evidence>
<reference evidence="2" key="1">
    <citation type="submission" date="2016-04" db="EMBL/GenBank/DDBJ databases">
        <authorList>
            <person name="Evans L.H."/>
            <person name="Alamgir A."/>
            <person name="Owens N."/>
            <person name="Weber N.D."/>
            <person name="Virtaneva K."/>
            <person name="Barbian K."/>
            <person name="Babar A."/>
            <person name="Rosenke K."/>
        </authorList>
    </citation>
    <scope>NUCLEOTIDE SEQUENCE</scope>
    <source>
        <strain evidence="2">Nono1</strain>
    </source>
</reference>
<feature type="region of interest" description="Disordered" evidence="1">
    <location>
        <begin position="25"/>
        <end position="46"/>
    </location>
</feature>
<gene>
    <name evidence="2" type="ORF">BN4615_P3695</name>
</gene>
<accession>A0A1M4E5Q9</accession>
<dbReference type="RefSeq" id="WP_225273326.1">
    <property type="nucleotide sequence ID" value="NZ_CP084058.1"/>
</dbReference>
<name>A0A1M4E5Q9_9ACTN</name>
<evidence type="ECO:0000313" key="2">
    <source>
        <dbReference type="EMBL" id="SBO94179.1"/>
    </source>
</evidence>
<organism evidence="2">
    <name type="scientific">Nonomuraea gerenzanensis</name>
    <dbReference type="NCBI Taxonomy" id="93944"/>
    <lineage>
        <taxon>Bacteria</taxon>
        <taxon>Bacillati</taxon>
        <taxon>Actinomycetota</taxon>
        <taxon>Actinomycetes</taxon>
        <taxon>Streptosporangiales</taxon>
        <taxon>Streptosporangiaceae</taxon>
        <taxon>Nonomuraea</taxon>
    </lineage>
</organism>